<dbReference type="GO" id="GO:0005886">
    <property type="term" value="C:plasma membrane"/>
    <property type="evidence" value="ECO:0007669"/>
    <property type="project" value="UniProtKB-SubCell"/>
</dbReference>
<feature type="region of interest" description="Disordered" evidence="7">
    <location>
        <begin position="187"/>
        <end position="218"/>
    </location>
</feature>
<protein>
    <submittedName>
        <fullName evidence="12">Mechanosensitive ion channel</fullName>
    </submittedName>
</protein>
<dbReference type="InterPro" id="IPR057485">
    <property type="entry name" value="YbiO-like_TM1"/>
</dbReference>
<evidence type="ECO:0000256" key="1">
    <source>
        <dbReference type="ARBA" id="ARBA00004651"/>
    </source>
</evidence>
<dbReference type="SUPFAM" id="SSF82861">
    <property type="entry name" value="Mechanosensitive channel protein MscS (YggB), transmembrane region"/>
    <property type="match status" value="1"/>
</dbReference>
<keyword evidence="5 8" id="KW-1133">Transmembrane helix</keyword>
<dbReference type="Pfam" id="PF25392">
    <property type="entry name" value="MS_channel_TM1"/>
    <property type="match status" value="1"/>
</dbReference>
<feature type="transmembrane region" description="Helical" evidence="8">
    <location>
        <begin position="474"/>
        <end position="497"/>
    </location>
</feature>
<dbReference type="AlphaFoldDB" id="A0A4Y6UGP5"/>
<feature type="transmembrane region" description="Helical" evidence="8">
    <location>
        <begin position="419"/>
        <end position="444"/>
    </location>
</feature>
<feature type="transmembrane region" description="Helical" evidence="8">
    <location>
        <begin position="559"/>
        <end position="581"/>
    </location>
</feature>
<dbReference type="PANTHER" id="PTHR30460">
    <property type="entry name" value="MODERATE CONDUCTANCE MECHANOSENSITIVE CHANNEL YBIO"/>
    <property type="match status" value="1"/>
</dbReference>
<dbReference type="InterPro" id="IPR010920">
    <property type="entry name" value="LSM_dom_sf"/>
</dbReference>
<dbReference type="InterPro" id="IPR023408">
    <property type="entry name" value="MscS_beta-dom_sf"/>
</dbReference>
<dbReference type="Pfam" id="PF21088">
    <property type="entry name" value="MS_channel_1st"/>
    <property type="match status" value="1"/>
</dbReference>
<evidence type="ECO:0000259" key="9">
    <source>
        <dbReference type="Pfam" id="PF00924"/>
    </source>
</evidence>
<comment type="similarity">
    <text evidence="2">Belongs to the MscS (TC 1.A.23) family.</text>
</comment>
<feature type="domain" description="Moderate conductance mechanosensitive channel YbiO-like transmembrane helix 1" evidence="11">
    <location>
        <begin position="426"/>
        <end position="500"/>
    </location>
</feature>
<evidence type="ECO:0000313" key="12">
    <source>
        <dbReference type="EMBL" id="QDH16723.1"/>
    </source>
</evidence>
<keyword evidence="3" id="KW-1003">Cell membrane</keyword>
<feature type="transmembrane region" description="Helical" evidence="8">
    <location>
        <begin position="316"/>
        <end position="334"/>
    </location>
</feature>
<feature type="transmembrane region" description="Helical" evidence="8">
    <location>
        <begin position="587"/>
        <end position="609"/>
    </location>
</feature>
<dbReference type="InterPro" id="IPR049142">
    <property type="entry name" value="MS_channel_1st"/>
</dbReference>
<feature type="compositionally biased region" description="Basic and acidic residues" evidence="7">
    <location>
        <begin position="187"/>
        <end position="197"/>
    </location>
</feature>
<feature type="transmembrane region" description="Helical" evidence="8">
    <location>
        <begin position="234"/>
        <end position="263"/>
    </location>
</feature>
<feature type="transmembrane region" description="Helical" evidence="8">
    <location>
        <begin position="385"/>
        <end position="413"/>
    </location>
</feature>
<dbReference type="Gene3D" id="3.30.70.100">
    <property type="match status" value="1"/>
</dbReference>
<dbReference type="RefSeq" id="WP_141459954.1">
    <property type="nucleotide sequence ID" value="NZ_CP038141.1"/>
</dbReference>
<dbReference type="Proteomes" id="UP000316313">
    <property type="component" value="Chromosome"/>
</dbReference>
<dbReference type="Gene3D" id="2.30.30.60">
    <property type="match status" value="1"/>
</dbReference>
<keyword evidence="13" id="KW-1185">Reference proteome</keyword>
<dbReference type="SUPFAM" id="SSF82689">
    <property type="entry name" value="Mechanosensitive channel protein MscS (YggB), C-terminal domain"/>
    <property type="match status" value="1"/>
</dbReference>
<evidence type="ECO:0000259" key="11">
    <source>
        <dbReference type="Pfam" id="PF25392"/>
    </source>
</evidence>
<accession>A0A4Y6UGP5</accession>
<evidence type="ECO:0000256" key="7">
    <source>
        <dbReference type="SAM" id="MobiDB-lite"/>
    </source>
</evidence>
<dbReference type="InterPro" id="IPR011066">
    <property type="entry name" value="MscS_channel_C_sf"/>
</dbReference>
<evidence type="ECO:0000256" key="3">
    <source>
        <dbReference type="ARBA" id="ARBA00022475"/>
    </source>
</evidence>
<evidence type="ECO:0000313" key="13">
    <source>
        <dbReference type="Proteomes" id="UP000316313"/>
    </source>
</evidence>
<feature type="domain" description="Mechanosensitive ion channel transmembrane helices 2/3" evidence="10">
    <location>
        <begin position="565"/>
        <end position="606"/>
    </location>
</feature>
<dbReference type="KEGG" id="ssam:E3D00_03425"/>
<name>A0A4Y6UGP5_9PROT</name>
<organism evidence="12 13">
    <name type="scientific">Swingsia samuiensis</name>
    <dbReference type="NCBI Taxonomy" id="1293412"/>
    <lineage>
        <taxon>Bacteria</taxon>
        <taxon>Pseudomonadati</taxon>
        <taxon>Pseudomonadota</taxon>
        <taxon>Alphaproteobacteria</taxon>
        <taxon>Acetobacterales</taxon>
        <taxon>Acetobacteraceae</taxon>
        <taxon>Swingsia</taxon>
    </lineage>
</organism>
<feature type="transmembrane region" description="Helical" evidence="8">
    <location>
        <begin position="346"/>
        <end position="364"/>
    </location>
</feature>
<dbReference type="InterPro" id="IPR006685">
    <property type="entry name" value="MscS_channel_2nd"/>
</dbReference>
<dbReference type="SUPFAM" id="SSF50182">
    <property type="entry name" value="Sm-like ribonucleoproteins"/>
    <property type="match status" value="1"/>
</dbReference>
<keyword evidence="4 8" id="KW-0812">Transmembrane</keyword>
<feature type="transmembrane region" description="Helical" evidence="8">
    <location>
        <begin position="517"/>
        <end position="538"/>
    </location>
</feature>
<evidence type="ECO:0000256" key="4">
    <source>
        <dbReference type="ARBA" id="ARBA00022692"/>
    </source>
</evidence>
<dbReference type="OrthoDB" id="9814206at2"/>
<evidence type="ECO:0000256" key="8">
    <source>
        <dbReference type="SAM" id="Phobius"/>
    </source>
</evidence>
<gene>
    <name evidence="12" type="ORF">E3D00_03425</name>
</gene>
<dbReference type="GO" id="GO:0008381">
    <property type="term" value="F:mechanosensitive monoatomic ion channel activity"/>
    <property type="evidence" value="ECO:0007669"/>
    <property type="project" value="InterPro"/>
</dbReference>
<evidence type="ECO:0000256" key="6">
    <source>
        <dbReference type="ARBA" id="ARBA00023136"/>
    </source>
</evidence>
<feature type="domain" description="Mechanosensitive ion channel MscS" evidence="9">
    <location>
        <begin position="608"/>
        <end position="670"/>
    </location>
</feature>
<feature type="transmembrane region" description="Helical" evidence="8">
    <location>
        <begin position="143"/>
        <end position="161"/>
    </location>
</feature>
<evidence type="ECO:0000256" key="2">
    <source>
        <dbReference type="ARBA" id="ARBA00008017"/>
    </source>
</evidence>
<keyword evidence="6 8" id="KW-0472">Membrane</keyword>
<dbReference type="Pfam" id="PF00924">
    <property type="entry name" value="MS_channel_2nd"/>
    <property type="match status" value="1"/>
</dbReference>
<dbReference type="EMBL" id="CP038141">
    <property type="protein sequence ID" value="QDH16723.1"/>
    <property type="molecule type" value="Genomic_DNA"/>
</dbReference>
<comment type="subcellular location">
    <subcellularLocation>
        <location evidence="1">Cell membrane</location>
        <topology evidence="1">Multi-pass membrane protein</topology>
    </subcellularLocation>
</comment>
<evidence type="ECO:0000259" key="10">
    <source>
        <dbReference type="Pfam" id="PF21088"/>
    </source>
</evidence>
<reference evidence="12 13" key="1">
    <citation type="submission" date="2019-03" db="EMBL/GenBank/DDBJ databases">
        <title>The complete genome sequence of Swingsia samuiensis NBRC107927(T).</title>
        <authorList>
            <person name="Chua K.-O."/>
            <person name="Chan K.-G."/>
            <person name="See-Too W.-S."/>
        </authorList>
    </citation>
    <scope>NUCLEOTIDE SEQUENCE [LARGE SCALE GENOMIC DNA]</scope>
    <source>
        <strain evidence="12 13">AH83</strain>
    </source>
</reference>
<proteinExistence type="inferred from homology"/>
<dbReference type="PANTHER" id="PTHR30460:SF0">
    <property type="entry name" value="MODERATE CONDUCTANCE MECHANOSENSITIVE CHANNEL YBIO"/>
    <property type="match status" value="1"/>
</dbReference>
<sequence>MINTKYKKISSLDFGGVLKKSIHIVLLIILLGVVGFSVNTALADSTSSLDTPLTKQEAQKLLTILNDPKEREAFSHTLSLMARAAPSNNHTALKNKTDIHNGLESLHAQSLSYFHNFLGLFIDLRFLMYEIHDQFSSQNARKIIYTTTLLSIIFVALGLGIEHLTTFILKNPIQRISLRVDEKEKTHDRYIQKKEEQNSPPPSPEDISDKTTATRTTDQKRRVETLRFLARVPYAFILFLLKIFPVGVFFLLVTLSTLLFPFLSDSKAGSIIMTLASCYAGARCLYFAIETIFSPHNPNIRLIPTTNLIAARFTRWLGCLILAPTLIICFINLNTQLNISSRALDALIRAIVLIEHILIALFIWRMRHVVSNALTPTAAGKSKKLWSFFATIAKAWWIPAMFIDISLWIVWAAHLSGGYHWILTTTGITVAILIVSRIVAVLAYGLQDRFFRLNPALNERFPDLQKRADHYYPLAHATLTGIIVFLTIISIVEAWGFPIFGFFLKNSLGQHISNTGVITIVSIIIAILIWETINIILINQINHFQNAGFSSRATRLKTILPIIRTVFLIIIIVTVIVTILAQIGINITPLLTGAGIMGAAIAFGSQSLVKDFITGFFMLVEDAIQVGDWVTTGGVSGIVENLSIRTVKIRDTDGDLHIIPFSSVTSIANTARGYNKIIIKQQLDLSEDFSRVVSIMTKVVKDMRADDVFGPLILSDYNDLGVDKTDSSGATLRGEIWTTPMMKWKVQREFYKRIANLFAAEKIKFYTGTSYFTTPPGSPMQVKSIQIANDVTPTTPQDS</sequence>
<evidence type="ECO:0000256" key="5">
    <source>
        <dbReference type="ARBA" id="ARBA00022989"/>
    </source>
</evidence>
<dbReference type="Gene3D" id="1.10.287.1260">
    <property type="match status" value="1"/>
</dbReference>
<feature type="transmembrane region" description="Helical" evidence="8">
    <location>
        <begin position="21"/>
        <end position="42"/>
    </location>
</feature>
<dbReference type="InterPro" id="IPR011014">
    <property type="entry name" value="MscS_channel_TM-2"/>
</dbReference>
<dbReference type="InterPro" id="IPR045276">
    <property type="entry name" value="YbiO_bact"/>
</dbReference>